<evidence type="ECO:0000256" key="2">
    <source>
        <dbReference type="SAM" id="SignalP"/>
    </source>
</evidence>
<dbReference type="EMBL" id="JACIEM010000006">
    <property type="protein sequence ID" value="MBB4005197.1"/>
    <property type="molecule type" value="Genomic_DNA"/>
</dbReference>
<gene>
    <name evidence="3" type="ORF">GGR03_004296</name>
</gene>
<reference evidence="3 4" key="1">
    <citation type="submission" date="2020-08" db="EMBL/GenBank/DDBJ databases">
        <title>Genomic Encyclopedia of Type Strains, Phase IV (KMG-IV): sequencing the most valuable type-strain genomes for metagenomic binning, comparative biology and taxonomic classification.</title>
        <authorList>
            <person name="Goeker M."/>
        </authorList>
    </citation>
    <scope>NUCLEOTIDE SEQUENCE [LARGE SCALE GENOMIC DNA]</scope>
    <source>
        <strain evidence="3 4">DSM 103570</strain>
    </source>
</reference>
<feature type="compositionally biased region" description="Polar residues" evidence="1">
    <location>
        <begin position="112"/>
        <end position="138"/>
    </location>
</feature>
<feature type="region of interest" description="Disordered" evidence="1">
    <location>
        <begin position="89"/>
        <end position="138"/>
    </location>
</feature>
<evidence type="ECO:0000313" key="4">
    <source>
        <dbReference type="Proteomes" id="UP000588647"/>
    </source>
</evidence>
<name>A0A7W6HHB9_9HYPH</name>
<feature type="signal peptide" evidence="2">
    <location>
        <begin position="1"/>
        <end position="23"/>
    </location>
</feature>
<evidence type="ECO:0000313" key="3">
    <source>
        <dbReference type="EMBL" id="MBB4005197.1"/>
    </source>
</evidence>
<keyword evidence="4" id="KW-1185">Reference proteome</keyword>
<dbReference type="RefSeq" id="WP_183210783.1">
    <property type="nucleotide sequence ID" value="NZ_JAAAMM010000006.1"/>
</dbReference>
<evidence type="ECO:0000256" key="1">
    <source>
        <dbReference type="SAM" id="MobiDB-lite"/>
    </source>
</evidence>
<dbReference type="Proteomes" id="UP000588647">
    <property type="component" value="Unassembled WGS sequence"/>
</dbReference>
<dbReference type="AlphaFoldDB" id="A0A7W6HHB9"/>
<accession>A0A7W6HHB9</accession>
<sequence>MRNVRPFTIAVFSATLLSGAALAQEATPQIPGSDATIELNRAAEREAVAATPGNETAPKVNSPVNDTIVPGNDAEIQLNRAAEREAVAEGVTGGTVGTADTASDVLVPGSGATFSPSTSPVTQSGEALQDTADTTVVQ</sequence>
<keyword evidence="2" id="KW-0732">Signal</keyword>
<organism evidence="3 4">
    <name type="scientific">Aurantimonas endophytica</name>
    <dbReference type="NCBI Taxonomy" id="1522175"/>
    <lineage>
        <taxon>Bacteria</taxon>
        <taxon>Pseudomonadati</taxon>
        <taxon>Pseudomonadota</taxon>
        <taxon>Alphaproteobacteria</taxon>
        <taxon>Hyphomicrobiales</taxon>
        <taxon>Aurantimonadaceae</taxon>
        <taxon>Aurantimonas</taxon>
    </lineage>
</organism>
<protein>
    <submittedName>
        <fullName evidence="3">Uncharacterized protein</fullName>
    </submittedName>
</protein>
<proteinExistence type="predicted"/>
<feature type="chain" id="PRO_5030612427" evidence="2">
    <location>
        <begin position="24"/>
        <end position="138"/>
    </location>
</feature>
<feature type="region of interest" description="Disordered" evidence="1">
    <location>
        <begin position="48"/>
        <end position="68"/>
    </location>
</feature>
<comment type="caution">
    <text evidence="3">The sequence shown here is derived from an EMBL/GenBank/DDBJ whole genome shotgun (WGS) entry which is preliminary data.</text>
</comment>